<proteinExistence type="predicted"/>
<gene>
    <name evidence="1" type="ORF">GTZ93_17780</name>
</gene>
<protein>
    <submittedName>
        <fullName evidence="1">NUDIX hydrolase</fullName>
    </submittedName>
</protein>
<name>A0A7X4YA24_9BACT</name>
<dbReference type="GO" id="GO:0016787">
    <property type="term" value="F:hydrolase activity"/>
    <property type="evidence" value="ECO:0007669"/>
    <property type="project" value="UniProtKB-KW"/>
</dbReference>
<keyword evidence="1" id="KW-0378">Hydrolase</keyword>
<keyword evidence="2" id="KW-1185">Reference proteome</keyword>
<dbReference type="EMBL" id="JAAAPK010000004">
    <property type="protein sequence ID" value="NBC41658.1"/>
    <property type="molecule type" value="Genomic_DNA"/>
</dbReference>
<evidence type="ECO:0000313" key="2">
    <source>
        <dbReference type="Proteomes" id="UP000537825"/>
    </source>
</evidence>
<accession>A0A7X4YA24</accession>
<reference evidence="1 2" key="1">
    <citation type="submission" date="2020-01" db="EMBL/GenBank/DDBJ databases">
        <title>The draft genome sequence of Corallococcus exiguus DSM 14696.</title>
        <authorList>
            <person name="Zhang X."/>
            <person name="Zhu H."/>
        </authorList>
    </citation>
    <scope>NUCLEOTIDE SEQUENCE [LARGE SCALE GENOMIC DNA]</scope>
    <source>
        <strain evidence="1 2">DSM 14696</strain>
    </source>
</reference>
<dbReference type="Proteomes" id="UP000537825">
    <property type="component" value="Unassembled WGS sequence"/>
</dbReference>
<sequence>MTDGRSWLGNWKARLYERVRERGFDSLTAFAESRPAIPLDQLAEELGKDDIAGVQVMNGLLVEGERRRQLTRVVRDLLVRELAGGLPNGWPAALDDVNRFQVAKALSLWSGSTPEAYSERARQVITVLLASPPPAGWRPLGPDDELLLTLLPDEEA</sequence>
<dbReference type="AlphaFoldDB" id="A0A7X4YA24"/>
<dbReference type="RefSeq" id="WP_139920935.1">
    <property type="nucleotide sequence ID" value="NZ_CBCSLE010000008.1"/>
</dbReference>
<evidence type="ECO:0000313" key="1">
    <source>
        <dbReference type="EMBL" id="NBC41658.1"/>
    </source>
</evidence>
<comment type="caution">
    <text evidence="1">The sequence shown here is derived from an EMBL/GenBank/DDBJ whole genome shotgun (WGS) entry which is preliminary data.</text>
</comment>
<organism evidence="1 2">
    <name type="scientific">Corallococcus exiguus</name>
    <dbReference type="NCBI Taxonomy" id="83462"/>
    <lineage>
        <taxon>Bacteria</taxon>
        <taxon>Pseudomonadati</taxon>
        <taxon>Myxococcota</taxon>
        <taxon>Myxococcia</taxon>
        <taxon>Myxococcales</taxon>
        <taxon>Cystobacterineae</taxon>
        <taxon>Myxococcaceae</taxon>
        <taxon>Corallococcus</taxon>
    </lineage>
</organism>